<evidence type="ECO:0000256" key="4">
    <source>
        <dbReference type="ARBA" id="ARBA00022989"/>
    </source>
</evidence>
<dbReference type="InterPro" id="IPR020846">
    <property type="entry name" value="MFS_dom"/>
</dbReference>
<dbReference type="PANTHER" id="PTHR23501:SF177">
    <property type="entry name" value="MAJOR FACILITATOR SUPERFAMILY (MFS) PROFILE DOMAIN-CONTAINING PROTEIN-RELATED"/>
    <property type="match status" value="1"/>
</dbReference>
<dbReference type="Proteomes" id="UP001444661">
    <property type="component" value="Unassembled WGS sequence"/>
</dbReference>
<keyword evidence="10" id="KW-1185">Reference proteome</keyword>
<proteinExistence type="predicted"/>
<protein>
    <submittedName>
        <fullName evidence="9">Efflux pump antibiotic resistance protein</fullName>
    </submittedName>
</protein>
<gene>
    <name evidence="9" type="ORF">PG993_012142</name>
</gene>
<sequence>MPPEPNLGIELVNGIPVARSRCEPETTSWSDADESRGSTQDELSPEIQSVFLPLDTLRFSATDAIIPSQRTSWHESAGGLNSLSTQTPAAIRRGRSFRSDKEHSRWSRQSFRASSGGIGKSLPPEVAASSETMRESLVLPEPTSDLPTGFRLLMIVVALNISIFLVALDNTIVATAIPAITDEFHGIQDVAWYGAAFFMTAGGFQSTWGKMYKYFPLKPSYLAAIVIFEVGSLVCAVAPTSSSFIIGRAVAGVGAAGVGSGSYTIIAFVAEPKNRATYTGILGAVYGLASVLGPLLGGVFSTTTTWRWCFWINLPIGAVSIGVILLFLRMPESAKPQKATMREKLLQMDPIGTTLLMGAVIAYLLAIHYGGEIYPWSSPTVIGLLVGTILILAAFALCEWWQGERAIFVPRLLRRRRIVLPAVYSVALPGAFFSMIYYMPIYFQAVRGSSAVVSGAQNLPFIVSAMTGALAAGVFISRTGLATPLMVAGASLGVVGCGLCATFDVDTSTGRWVGYQLVAGLGLGGAFQVPIVIGQASAAPEDLSSTTSMLLSFQTLGGALCVSAAQSAFVNTLIVSLPGLAPAVDPLQVVATGAGQLRGVFSATDLPGIVASYLQGLRVTYFLECALMGVALVAAVLSPWKRLDVNAVRETGGAA</sequence>
<feature type="transmembrane region" description="Helical" evidence="7">
    <location>
        <begin position="418"/>
        <end position="439"/>
    </location>
</feature>
<feature type="transmembrane region" description="Helical" evidence="7">
    <location>
        <begin position="484"/>
        <end position="505"/>
    </location>
</feature>
<keyword evidence="5 7" id="KW-0472">Membrane</keyword>
<dbReference type="InterPro" id="IPR011701">
    <property type="entry name" value="MFS"/>
</dbReference>
<keyword evidence="3 7" id="KW-0812">Transmembrane</keyword>
<dbReference type="CDD" id="cd17502">
    <property type="entry name" value="MFS_Azr1_MDR_like"/>
    <property type="match status" value="1"/>
</dbReference>
<dbReference type="InterPro" id="IPR036259">
    <property type="entry name" value="MFS_trans_sf"/>
</dbReference>
<dbReference type="SUPFAM" id="SSF103473">
    <property type="entry name" value="MFS general substrate transporter"/>
    <property type="match status" value="2"/>
</dbReference>
<evidence type="ECO:0000256" key="5">
    <source>
        <dbReference type="ARBA" id="ARBA00023136"/>
    </source>
</evidence>
<feature type="region of interest" description="Disordered" evidence="6">
    <location>
        <begin position="95"/>
        <end position="125"/>
    </location>
</feature>
<comment type="caution">
    <text evidence="9">The sequence shown here is derived from an EMBL/GenBank/DDBJ whole genome shotgun (WGS) entry which is preliminary data.</text>
</comment>
<comment type="subcellular location">
    <subcellularLocation>
        <location evidence="1">Membrane</location>
        <topology evidence="1">Multi-pass membrane protein</topology>
    </subcellularLocation>
</comment>
<evidence type="ECO:0000256" key="7">
    <source>
        <dbReference type="SAM" id="Phobius"/>
    </source>
</evidence>
<feature type="transmembrane region" description="Helical" evidence="7">
    <location>
        <begin position="550"/>
        <end position="570"/>
    </location>
</feature>
<dbReference type="EMBL" id="JAQQWK010000011">
    <property type="protein sequence ID" value="KAK8024076.1"/>
    <property type="molecule type" value="Genomic_DNA"/>
</dbReference>
<feature type="transmembrane region" description="Helical" evidence="7">
    <location>
        <begin position="220"/>
        <end position="239"/>
    </location>
</feature>
<feature type="transmembrane region" description="Helical" evidence="7">
    <location>
        <begin position="276"/>
        <end position="296"/>
    </location>
</feature>
<feature type="region of interest" description="Disordered" evidence="6">
    <location>
        <begin position="18"/>
        <end position="43"/>
    </location>
</feature>
<evidence type="ECO:0000259" key="8">
    <source>
        <dbReference type="PROSITE" id="PS50850"/>
    </source>
</evidence>
<reference evidence="9 10" key="1">
    <citation type="submission" date="2023-01" db="EMBL/GenBank/DDBJ databases">
        <title>Analysis of 21 Apiospora genomes using comparative genomics revels a genus with tremendous synthesis potential of carbohydrate active enzymes and secondary metabolites.</title>
        <authorList>
            <person name="Sorensen T."/>
        </authorList>
    </citation>
    <scope>NUCLEOTIDE SEQUENCE [LARGE SCALE GENOMIC DNA]</scope>
    <source>
        <strain evidence="9 10">CBS 33761</strain>
    </source>
</reference>
<evidence type="ECO:0000313" key="9">
    <source>
        <dbReference type="EMBL" id="KAK8024076.1"/>
    </source>
</evidence>
<feature type="domain" description="Major facilitator superfamily (MFS) profile" evidence="8">
    <location>
        <begin position="155"/>
        <end position="643"/>
    </location>
</feature>
<accession>A0ABR1S1M6</accession>
<evidence type="ECO:0000256" key="1">
    <source>
        <dbReference type="ARBA" id="ARBA00004141"/>
    </source>
</evidence>
<feature type="transmembrane region" description="Helical" evidence="7">
    <location>
        <begin position="152"/>
        <end position="178"/>
    </location>
</feature>
<evidence type="ECO:0000256" key="3">
    <source>
        <dbReference type="ARBA" id="ARBA00022692"/>
    </source>
</evidence>
<evidence type="ECO:0000256" key="2">
    <source>
        <dbReference type="ARBA" id="ARBA00022448"/>
    </source>
</evidence>
<organism evidence="9 10">
    <name type="scientific">Apiospora rasikravindrae</name>
    <dbReference type="NCBI Taxonomy" id="990691"/>
    <lineage>
        <taxon>Eukaryota</taxon>
        <taxon>Fungi</taxon>
        <taxon>Dikarya</taxon>
        <taxon>Ascomycota</taxon>
        <taxon>Pezizomycotina</taxon>
        <taxon>Sordariomycetes</taxon>
        <taxon>Xylariomycetidae</taxon>
        <taxon>Amphisphaeriales</taxon>
        <taxon>Apiosporaceae</taxon>
        <taxon>Apiospora</taxon>
    </lineage>
</organism>
<evidence type="ECO:0000313" key="10">
    <source>
        <dbReference type="Proteomes" id="UP001444661"/>
    </source>
</evidence>
<dbReference type="Gene3D" id="1.20.1250.20">
    <property type="entry name" value="MFS general substrate transporter like domains"/>
    <property type="match status" value="1"/>
</dbReference>
<feature type="transmembrane region" description="Helical" evidence="7">
    <location>
        <begin position="245"/>
        <end position="269"/>
    </location>
</feature>
<dbReference type="Pfam" id="PF07690">
    <property type="entry name" value="MFS_1"/>
    <property type="match status" value="1"/>
</dbReference>
<feature type="transmembrane region" description="Helical" evidence="7">
    <location>
        <begin position="190"/>
        <end position="208"/>
    </location>
</feature>
<feature type="transmembrane region" description="Helical" evidence="7">
    <location>
        <begin position="376"/>
        <end position="397"/>
    </location>
</feature>
<keyword evidence="2" id="KW-0813">Transport</keyword>
<name>A0ABR1S1M6_9PEZI</name>
<feature type="transmembrane region" description="Helical" evidence="7">
    <location>
        <begin position="621"/>
        <end position="640"/>
    </location>
</feature>
<dbReference type="PROSITE" id="PS50850">
    <property type="entry name" value="MFS"/>
    <property type="match status" value="1"/>
</dbReference>
<keyword evidence="4 7" id="KW-1133">Transmembrane helix</keyword>
<feature type="transmembrane region" description="Helical" evidence="7">
    <location>
        <begin position="517"/>
        <end position="538"/>
    </location>
</feature>
<feature type="transmembrane region" description="Helical" evidence="7">
    <location>
        <begin position="351"/>
        <end position="370"/>
    </location>
</feature>
<feature type="transmembrane region" description="Helical" evidence="7">
    <location>
        <begin position="308"/>
        <end position="330"/>
    </location>
</feature>
<dbReference type="PANTHER" id="PTHR23501">
    <property type="entry name" value="MAJOR FACILITATOR SUPERFAMILY"/>
    <property type="match status" value="1"/>
</dbReference>
<feature type="transmembrane region" description="Helical" evidence="7">
    <location>
        <begin position="459"/>
        <end position="477"/>
    </location>
</feature>
<evidence type="ECO:0000256" key="6">
    <source>
        <dbReference type="SAM" id="MobiDB-lite"/>
    </source>
</evidence>